<protein>
    <submittedName>
        <fullName evidence="1">Uncharacterized protein</fullName>
    </submittedName>
</protein>
<name>A0ACB7T0P0_HYAAI</name>
<sequence length="393" mass="40675">MVALAVAASIPSALAKPGFGSHSPAVHAVDGGGPLQTIIEGLSRPHLVEPQGTPVGISIVPLHHAGYSQQHGVAPVTVHVTQVGVHQAPVIGVSAAPAGAVRDGPLALHASHLLLNSISSPGMVVHGAPVLAGAAYEPVVKPVPVKRVHQEELVPQPYSFGYEISDGHGNKQVRHEESDGHNHKRGSYGFVDAHGVYRQVRYVADHNGFRATVDTNEPGVAAGYSAAAVFKVGQRRTRPVVHHRPIPPPPHRVPVVVQNAPPNRLVHKSVGVPAAFPAAVPVGPPGVPVGVGAPSGDPALQALQVVQGLHGKALTALPVSSVEYSPALEHSGGVDFIPSAPRLTAATTAGSSLIDPRRSHVTYVEAPREHPLANLRTSPPVFHEGGPGAHKQH</sequence>
<organism evidence="1 2">
    <name type="scientific">Hyalomma asiaticum</name>
    <name type="common">Tick</name>
    <dbReference type="NCBI Taxonomy" id="266040"/>
    <lineage>
        <taxon>Eukaryota</taxon>
        <taxon>Metazoa</taxon>
        <taxon>Ecdysozoa</taxon>
        <taxon>Arthropoda</taxon>
        <taxon>Chelicerata</taxon>
        <taxon>Arachnida</taxon>
        <taxon>Acari</taxon>
        <taxon>Parasitiformes</taxon>
        <taxon>Ixodida</taxon>
        <taxon>Ixodoidea</taxon>
        <taxon>Ixodidae</taxon>
        <taxon>Hyalomminae</taxon>
        <taxon>Hyalomma</taxon>
    </lineage>
</organism>
<proteinExistence type="predicted"/>
<comment type="caution">
    <text evidence="1">The sequence shown here is derived from an EMBL/GenBank/DDBJ whole genome shotgun (WGS) entry which is preliminary data.</text>
</comment>
<reference evidence="1" key="1">
    <citation type="submission" date="2020-05" db="EMBL/GenBank/DDBJ databases">
        <title>Large-scale comparative analyses of tick genomes elucidate their genetic diversity and vector capacities.</title>
        <authorList>
            <person name="Jia N."/>
            <person name="Wang J."/>
            <person name="Shi W."/>
            <person name="Du L."/>
            <person name="Sun Y."/>
            <person name="Zhan W."/>
            <person name="Jiang J."/>
            <person name="Wang Q."/>
            <person name="Zhang B."/>
            <person name="Ji P."/>
            <person name="Sakyi L.B."/>
            <person name="Cui X."/>
            <person name="Yuan T."/>
            <person name="Jiang B."/>
            <person name="Yang W."/>
            <person name="Lam T.T.-Y."/>
            <person name="Chang Q."/>
            <person name="Ding S."/>
            <person name="Wang X."/>
            <person name="Zhu J."/>
            <person name="Ruan X."/>
            <person name="Zhao L."/>
            <person name="Wei J."/>
            <person name="Que T."/>
            <person name="Du C."/>
            <person name="Cheng J."/>
            <person name="Dai P."/>
            <person name="Han X."/>
            <person name="Huang E."/>
            <person name="Gao Y."/>
            <person name="Liu J."/>
            <person name="Shao H."/>
            <person name="Ye R."/>
            <person name="Li L."/>
            <person name="Wei W."/>
            <person name="Wang X."/>
            <person name="Wang C."/>
            <person name="Yang T."/>
            <person name="Huo Q."/>
            <person name="Li W."/>
            <person name="Guo W."/>
            <person name="Chen H."/>
            <person name="Zhou L."/>
            <person name="Ni X."/>
            <person name="Tian J."/>
            <person name="Zhou Y."/>
            <person name="Sheng Y."/>
            <person name="Liu T."/>
            <person name="Pan Y."/>
            <person name="Xia L."/>
            <person name="Li J."/>
            <person name="Zhao F."/>
            <person name="Cao W."/>
        </authorList>
    </citation>
    <scope>NUCLEOTIDE SEQUENCE</scope>
    <source>
        <strain evidence="1">Hyas-2018</strain>
    </source>
</reference>
<keyword evidence="2" id="KW-1185">Reference proteome</keyword>
<evidence type="ECO:0000313" key="1">
    <source>
        <dbReference type="EMBL" id="KAH6938962.1"/>
    </source>
</evidence>
<evidence type="ECO:0000313" key="2">
    <source>
        <dbReference type="Proteomes" id="UP000821845"/>
    </source>
</evidence>
<accession>A0ACB7T0P0</accession>
<dbReference type="EMBL" id="CM023482">
    <property type="protein sequence ID" value="KAH6938962.1"/>
    <property type="molecule type" value="Genomic_DNA"/>
</dbReference>
<gene>
    <name evidence="1" type="ORF">HPB50_015323</name>
</gene>
<dbReference type="Proteomes" id="UP000821845">
    <property type="component" value="Chromosome 2"/>
</dbReference>